<organism evidence="4 5">
    <name type="scientific">Calicophoron daubneyi</name>
    <name type="common">Rumen fluke</name>
    <name type="synonym">Paramphistomum daubneyi</name>
    <dbReference type="NCBI Taxonomy" id="300641"/>
    <lineage>
        <taxon>Eukaryota</taxon>
        <taxon>Metazoa</taxon>
        <taxon>Spiralia</taxon>
        <taxon>Lophotrochozoa</taxon>
        <taxon>Platyhelminthes</taxon>
        <taxon>Trematoda</taxon>
        <taxon>Digenea</taxon>
        <taxon>Plagiorchiida</taxon>
        <taxon>Pronocephalata</taxon>
        <taxon>Paramphistomoidea</taxon>
        <taxon>Paramphistomidae</taxon>
        <taxon>Calicophoron</taxon>
    </lineage>
</organism>
<dbReference type="GO" id="GO:0008081">
    <property type="term" value="F:phosphoric diester hydrolase activity"/>
    <property type="evidence" value="ECO:0007669"/>
    <property type="project" value="InterPro"/>
</dbReference>
<dbReference type="PANTHER" id="PTHR22958">
    <property type="entry name" value="GLYCEROPHOSPHORYL DIESTER PHOSPHODIESTERASE"/>
    <property type="match status" value="1"/>
</dbReference>
<dbReference type="Proteomes" id="UP001497525">
    <property type="component" value="Unassembled WGS sequence"/>
</dbReference>
<feature type="domain" description="GP-PDE" evidence="3">
    <location>
        <begin position="237"/>
        <end position="596"/>
    </location>
</feature>
<evidence type="ECO:0000256" key="2">
    <source>
        <dbReference type="SAM" id="MobiDB-lite"/>
    </source>
</evidence>
<dbReference type="EMBL" id="CAXLJL010000711">
    <property type="protein sequence ID" value="CAL5140219.1"/>
    <property type="molecule type" value="Genomic_DNA"/>
</dbReference>
<dbReference type="PANTHER" id="PTHR22958:SF1">
    <property type="entry name" value="GLYCEROPHOSPHOCHOLINE PHOSPHODIESTERASE GPCPD1"/>
    <property type="match status" value="1"/>
</dbReference>
<dbReference type="GO" id="GO:0046475">
    <property type="term" value="P:glycerophospholipid catabolic process"/>
    <property type="evidence" value="ECO:0007669"/>
    <property type="project" value="TreeGrafter"/>
</dbReference>
<dbReference type="PROSITE" id="PS51704">
    <property type="entry name" value="GP_PDE"/>
    <property type="match status" value="1"/>
</dbReference>
<name>A0AAV2TS57_CALDB</name>
<gene>
    <name evidence="4" type="ORF">CDAUBV1_LOCUS15394</name>
</gene>
<feature type="region of interest" description="Disordered" evidence="2">
    <location>
        <begin position="348"/>
        <end position="375"/>
    </location>
</feature>
<dbReference type="InterPro" id="IPR051578">
    <property type="entry name" value="GDPD"/>
</dbReference>
<proteinExistence type="predicted"/>
<dbReference type="Gene3D" id="3.20.20.190">
    <property type="entry name" value="Phosphatidylinositol (PI) phosphodiesterase"/>
    <property type="match status" value="1"/>
</dbReference>
<feature type="compositionally biased region" description="Polar residues" evidence="2">
    <location>
        <begin position="348"/>
        <end position="364"/>
    </location>
</feature>
<keyword evidence="1" id="KW-0378">Hydrolase</keyword>
<dbReference type="AlphaFoldDB" id="A0AAV2TS57"/>
<evidence type="ECO:0000313" key="5">
    <source>
        <dbReference type="Proteomes" id="UP001497525"/>
    </source>
</evidence>
<dbReference type="SUPFAM" id="SSF51695">
    <property type="entry name" value="PLC-like phosphodiesterases"/>
    <property type="match status" value="1"/>
</dbReference>
<dbReference type="InterPro" id="IPR017946">
    <property type="entry name" value="PLC-like_Pdiesterase_TIM-brl"/>
</dbReference>
<comment type="caution">
    <text evidence="4">The sequence shown here is derived from an EMBL/GenBank/DDBJ whole genome shotgun (WGS) entry which is preliminary data.</text>
</comment>
<evidence type="ECO:0000259" key="3">
    <source>
        <dbReference type="PROSITE" id="PS51704"/>
    </source>
</evidence>
<protein>
    <recommendedName>
        <fullName evidence="3">GP-PDE domain-containing protein</fullName>
    </recommendedName>
</protein>
<reference evidence="4" key="1">
    <citation type="submission" date="2024-06" db="EMBL/GenBank/DDBJ databases">
        <authorList>
            <person name="Liu X."/>
            <person name="Lenzi L."/>
            <person name="Haldenby T S."/>
            <person name="Uol C."/>
        </authorList>
    </citation>
    <scope>NUCLEOTIDE SEQUENCE</scope>
</reference>
<evidence type="ECO:0000256" key="1">
    <source>
        <dbReference type="ARBA" id="ARBA00022801"/>
    </source>
</evidence>
<feature type="compositionally biased region" description="Pro residues" evidence="2">
    <location>
        <begin position="365"/>
        <end position="374"/>
    </location>
</feature>
<accession>A0AAV2TS57</accession>
<dbReference type="Pfam" id="PF03009">
    <property type="entry name" value="GDPD"/>
    <property type="match status" value="1"/>
</dbReference>
<evidence type="ECO:0000313" key="4">
    <source>
        <dbReference type="EMBL" id="CAL5140219.1"/>
    </source>
</evidence>
<dbReference type="InterPro" id="IPR030395">
    <property type="entry name" value="GP_PDE_dom"/>
</dbReference>
<sequence>MAPRSTPRTCTVHGAVHKLGPADRQSASSLARSTTVYKANHVRYASRTAVRPNTSLLFSCGIMSRSLLVYLVKSKNSVFRKIRIKSLRIGNTKPIVPDSFRTFTCNIDPNLSWEVSGREGMNKWIPITENAASGFLYTVAEPDPSSPWLIEMDCQNELESMNAVASFSLSYSHEEDQGIVCLPLKDSGTARDDEIYLCYLFTHDYIPPEIGDKKPLSMHLKPVQLHSIESFWPVNPPLLIGHAGAGVKRCFYGTGLEWPENTICGFRRAEQVGLSMVECDATVTRDYRTVVLHHNFTVGFRQIKPKEGFQEPTFVLEHAPDGPVDERTKNLIIHYSLPELRALLGMSSPNGQLDLQSNGKSNNYHPPPMNPSDPIPDMTGPEGQPFPELADVFHHTSTQLGFNIEMKYPSETLMGRILSVFDSGKAVSAKVAGPHTYFAKINKFCDTILDTVWTHAGSRNIVLSSFNADVCTALRLKQSQFPVMFITRGGVKSGSYPADIRHVDVRHSSLPVAAWWAKFMDFAGVVTVGDLFGSDMSSYPIDRNESMRLAADLEQKRLACFVYGMGVSEMEFVRQAYEYGLSGLIIDRIDEFMTSFRQFYPTRSKT</sequence>